<proteinExistence type="predicted"/>
<comment type="caution">
    <text evidence="2">The sequence shown here is derived from an EMBL/GenBank/DDBJ whole genome shotgun (WGS) entry which is preliminary data.</text>
</comment>
<dbReference type="InterPro" id="IPR036047">
    <property type="entry name" value="F-box-like_dom_sf"/>
</dbReference>
<dbReference type="SMART" id="SM00256">
    <property type="entry name" value="FBOX"/>
    <property type="match status" value="1"/>
</dbReference>
<protein>
    <recommendedName>
        <fullName evidence="1">F-box domain-containing protein</fullName>
    </recommendedName>
</protein>
<dbReference type="EMBL" id="JBEHCU010005984">
    <property type="protein sequence ID" value="KAL1398192.1"/>
    <property type="molecule type" value="Genomic_DNA"/>
</dbReference>
<organism evidence="2 3">
    <name type="scientific">Culex pipiens pipiens</name>
    <name type="common">Northern house mosquito</name>
    <dbReference type="NCBI Taxonomy" id="38569"/>
    <lineage>
        <taxon>Eukaryota</taxon>
        <taxon>Metazoa</taxon>
        <taxon>Ecdysozoa</taxon>
        <taxon>Arthropoda</taxon>
        <taxon>Hexapoda</taxon>
        <taxon>Insecta</taxon>
        <taxon>Pterygota</taxon>
        <taxon>Neoptera</taxon>
        <taxon>Endopterygota</taxon>
        <taxon>Diptera</taxon>
        <taxon>Nematocera</taxon>
        <taxon>Culicoidea</taxon>
        <taxon>Culicidae</taxon>
        <taxon>Culicinae</taxon>
        <taxon>Culicini</taxon>
        <taxon>Culex</taxon>
        <taxon>Culex</taxon>
    </lineage>
</organism>
<reference evidence="2 3" key="1">
    <citation type="submission" date="2024-05" db="EMBL/GenBank/DDBJ databases">
        <title>Culex pipiens pipiens assembly and annotation.</title>
        <authorList>
            <person name="Alout H."/>
            <person name="Durand T."/>
        </authorList>
    </citation>
    <scope>NUCLEOTIDE SEQUENCE [LARGE SCALE GENOMIC DNA]</scope>
    <source>
        <strain evidence="2">HA-2024</strain>
        <tissue evidence="2">Whole body</tissue>
    </source>
</reference>
<evidence type="ECO:0000313" key="2">
    <source>
        <dbReference type="EMBL" id="KAL1398192.1"/>
    </source>
</evidence>
<evidence type="ECO:0000259" key="1">
    <source>
        <dbReference type="PROSITE" id="PS50181"/>
    </source>
</evidence>
<sequence length="351" mass="40268">MDLSPTDDVPCNGPCRKRFRPATVNMDQVTANFLRSSGRDSGLRWLCPKCREPDSSPGQAELPPELWIMIFRYLGTWSILDVRSTCRRWKDIVDSNLCLQKNLRIEFERNITLDQRYYPVNLLPAPSASLYDAKIITIDAWWPSFGPGLTKLFLDGCDIALPTLLGMLKETPNLTELLLVYIKYTSVEEIEVDFRLEKLQDLSCDSVFDVFIEVFPRLRYLDLRAIPEDEEDTACRLLQSVQCTLTELTCYFSPSMLERIASMSQLRLTQVYHLGKQETAVQLSQIKRFQDSIEKFDVTAENEALCEIGRNLRNLKSLRVDIVPDEATFVPSFLAEMTRLSLVGQSEDEQP</sequence>
<evidence type="ECO:0000313" key="3">
    <source>
        <dbReference type="Proteomes" id="UP001562425"/>
    </source>
</evidence>
<dbReference type="Gene3D" id="3.80.10.10">
    <property type="entry name" value="Ribonuclease Inhibitor"/>
    <property type="match status" value="1"/>
</dbReference>
<gene>
    <name evidence="2" type="ORF">pipiens_000224</name>
</gene>
<dbReference type="Proteomes" id="UP001562425">
    <property type="component" value="Unassembled WGS sequence"/>
</dbReference>
<feature type="non-terminal residue" evidence="2">
    <location>
        <position position="351"/>
    </location>
</feature>
<dbReference type="Pfam" id="PF12937">
    <property type="entry name" value="F-box-like"/>
    <property type="match status" value="1"/>
</dbReference>
<dbReference type="PROSITE" id="PS50181">
    <property type="entry name" value="FBOX"/>
    <property type="match status" value="1"/>
</dbReference>
<name>A0ABD1DF71_CULPP</name>
<dbReference type="InterPro" id="IPR001810">
    <property type="entry name" value="F-box_dom"/>
</dbReference>
<dbReference type="InterPro" id="IPR032675">
    <property type="entry name" value="LRR_dom_sf"/>
</dbReference>
<dbReference type="Gene3D" id="1.20.1280.50">
    <property type="match status" value="1"/>
</dbReference>
<feature type="domain" description="F-box" evidence="1">
    <location>
        <begin position="56"/>
        <end position="102"/>
    </location>
</feature>
<dbReference type="CDD" id="cd09917">
    <property type="entry name" value="F-box_SF"/>
    <property type="match status" value="1"/>
</dbReference>
<keyword evidence="3" id="KW-1185">Reference proteome</keyword>
<accession>A0ABD1DF71</accession>
<dbReference type="AlphaFoldDB" id="A0ABD1DF71"/>
<dbReference type="SUPFAM" id="SSF52047">
    <property type="entry name" value="RNI-like"/>
    <property type="match status" value="1"/>
</dbReference>
<dbReference type="SUPFAM" id="SSF81383">
    <property type="entry name" value="F-box domain"/>
    <property type="match status" value="1"/>
</dbReference>